<dbReference type="GO" id="GO:0071555">
    <property type="term" value="P:cell wall organization"/>
    <property type="evidence" value="ECO:0007669"/>
    <property type="project" value="UniProtKB-KW"/>
</dbReference>
<evidence type="ECO:0000256" key="1">
    <source>
        <dbReference type="ARBA" id="ARBA00004651"/>
    </source>
</evidence>
<dbReference type="GO" id="GO:0032153">
    <property type="term" value="C:cell division site"/>
    <property type="evidence" value="ECO:0007669"/>
    <property type="project" value="TreeGrafter"/>
</dbReference>
<evidence type="ECO:0000313" key="25">
    <source>
        <dbReference type="Proteomes" id="UP000277871"/>
    </source>
</evidence>
<keyword evidence="7 23" id="KW-0812">Transmembrane</keyword>
<feature type="compositionally biased region" description="Basic and acidic residues" evidence="22">
    <location>
        <begin position="414"/>
        <end position="445"/>
    </location>
</feature>
<keyword evidence="12" id="KW-0131">Cell cycle</keyword>
<comment type="function">
    <text evidence="21">Peptidoglycan polymerase that is essential for cell division.</text>
</comment>
<dbReference type="Proteomes" id="UP000277871">
    <property type="component" value="Unassembled WGS sequence"/>
</dbReference>
<keyword evidence="6" id="KW-0808">Transferase</keyword>
<dbReference type="Pfam" id="PF01098">
    <property type="entry name" value="FTSW_RODA_SPOVE"/>
    <property type="match status" value="1"/>
</dbReference>
<dbReference type="PROSITE" id="PS00428">
    <property type="entry name" value="FTSW_RODA_SPOVE"/>
    <property type="match status" value="1"/>
</dbReference>
<evidence type="ECO:0000256" key="13">
    <source>
        <dbReference type="ARBA" id="ARBA00023316"/>
    </source>
</evidence>
<dbReference type="InterPro" id="IPR018365">
    <property type="entry name" value="Cell_cycle_FtsW-rel_CS"/>
</dbReference>
<evidence type="ECO:0000256" key="12">
    <source>
        <dbReference type="ARBA" id="ARBA00023306"/>
    </source>
</evidence>
<keyword evidence="13" id="KW-0961">Cell wall biogenesis/degradation</keyword>
<evidence type="ECO:0000256" key="14">
    <source>
        <dbReference type="ARBA" id="ARBA00032370"/>
    </source>
</evidence>
<feature type="region of interest" description="Disordered" evidence="22">
    <location>
        <begin position="414"/>
        <end position="462"/>
    </location>
</feature>
<feature type="region of interest" description="Disordered" evidence="22">
    <location>
        <begin position="1"/>
        <end position="28"/>
    </location>
</feature>
<protein>
    <recommendedName>
        <fullName evidence="17">Probable peptidoglycan glycosyltransferase FtsW</fullName>
        <ecNumber evidence="19">2.4.99.28</ecNumber>
    </recommendedName>
    <alternativeName>
        <fullName evidence="18">Cell division protein FtsW</fullName>
    </alternativeName>
    <alternativeName>
        <fullName evidence="15">Cell wall polymerase</fullName>
    </alternativeName>
    <alternativeName>
        <fullName evidence="14">Peptidoglycan polymerase</fullName>
    </alternativeName>
</protein>
<keyword evidence="9" id="KW-0573">Peptidoglycan synthesis</keyword>
<evidence type="ECO:0000256" key="16">
    <source>
        <dbReference type="ARBA" id="ARBA00038053"/>
    </source>
</evidence>
<evidence type="ECO:0000256" key="23">
    <source>
        <dbReference type="SAM" id="Phobius"/>
    </source>
</evidence>
<evidence type="ECO:0000256" key="8">
    <source>
        <dbReference type="ARBA" id="ARBA00022960"/>
    </source>
</evidence>
<evidence type="ECO:0000256" key="19">
    <source>
        <dbReference type="ARBA" id="ARBA00044770"/>
    </source>
</evidence>
<feature type="transmembrane region" description="Helical" evidence="23">
    <location>
        <begin position="383"/>
        <end position="405"/>
    </location>
</feature>
<evidence type="ECO:0000256" key="3">
    <source>
        <dbReference type="ARBA" id="ARBA00022475"/>
    </source>
</evidence>
<reference evidence="24 25" key="1">
    <citation type="submission" date="2018-10" db="EMBL/GenBank/DDBJ databases">
        <title>Kocuria tytonicola, new bacteria from the preen glands of American barn owls (Tyto furcata).</title>
        <authorList>
            <person name="Braun M.S."/>
            <person name="Wang E."/>
            <person name="Zimmermann S."/>
            <person name="Boutin S."/>
            <person name="Wagner H."/>
            <person name="Wink M."/>
        </authorList>
    </citation>
    <scope>NUCLEOTIDE SEQUENCE [LARGE SCALE GENOMIC DNA]</scope>
    <source>
        <strain evidence="24 25">473</strain>
    </source>
</reference>
<comment type="similarity">
    <text evidence="16">Belongs to the SEDS family. FtsW subfamily.</text>
</comment>
<evidence type="ECO:0000256" key="5">
    <source>
        <dbReference type="ARBA" id="ARBA00022676"/>
    </source>
</evidence>
<evidence type="ECO:0000313" key="24">
    <source>
        <dbReference type="EMBL" id="RLY91163.1"/>
    </source>
</evidence>
<dbReference type="InterPro" id="IPR001182">
    <property type="entry name" value="FtsW/RodA"/>
</dbReference>
<dbReference type="EMBL" id="RDEX01000004">
    <property type="protein sequence ID" value="RLY91163.1"/>
    <property type="molecule type" value="Genomic_DNA"/>
</dbReference>
<comment type="pathway">
    <text evidence="2">Cell wall biogenesis; peptidoglycan biosynthesis.</text>
</comment>
<keyword evidence="5" id="KW-0328">Glycosyltransferase</keyword>
<keyword evidence="3" id="KW-1003">Cell membrane</keyword>
<keyword evidence="11 23" id="KW-0472">Membrane</keyword>
<accession>A0A3L9KWR2</accession>
<feature type="transmembrane region" description="Helical" evidence="23">
    <location>
        <begin position="317"/>
        <end position="340"/>
    </location>
</feature>
<dbReference type="GO" id="GO:0051301">
    <property type="term" value="P:cell division"/>
    <property type="evidence" value="ECO:0007669"/>
    <property type="project" value="UniProtKB-KW"/>
</dbReference>
<gene>
    <name evidence="24" type="primary">ftsW</name>
    <name evidence="24" type="ORF">EAE32_11310</name>
</gene>
<feature type="transmembrane region" description="Helical" evidence="23">
    <location>
        <begin position="89"/>
        <end position="112"/>
    </location>
</feature>
<comment type="subcellular location">
    <subcellularLocation>
        <location evidence="1">Cell membrane</location>
        <topology evidence="1">Multi-pass membrane protein</topology>
    </subcellularLocation>
</comment>
<keyword evidence="10 23" id="KW-1133">Transmembrane helix</keyword>
<sequence length="462" mass="49155">MATRTTGTGPVTGTTRSARPDAAPAAGRGGAALSTRARHVWHHVTDGPLVHSYYALAGCVVLLTGIGVMMVLSASAVESISDSRSAYSLFAKQAAFGLIGLVLMVVLSLVPTHVYRKAAWPAWLVSVLVSALVFTPLGREVNGNRNWLVVGGQSIQPSELAKLALSIWLAALFARQGREVADDWKKALWPSLLGFIVPTGLVLAGGDAGTAIVFAMIYAGALWFVRAPLKIFVGGAALLVVVGLFLVVTSPHRLDRITGWLFADCGATDACWQAQQGLNALATGGWWGVGLGQSRLKYNYVPEAHNDYIFSIIGEELGLVGATIILLLFIVVVVAMARILTRTRSTFVRITTACITTWIVGQAFVNLGMVTGLLPVIGIPLPFISYGGSALLTTMAAVGVVMSFARVPRTVRVRTDRGPGGDGQERILDEQEARERGYDSEHEGSRPAWTRSLGGLIGKARR</sequence>
<feature type="transmembrane region" description="Helical" evidence="23">
    <location>
        <begin position="118"/>
        <end position="138"/>
    </location>
</feature>
<dbReference type="EC" id="2.4.99.28" evidence="19"/>
<evidence type="ECO:0000256" key="10">
    <source>
        <dbReference type="ARBA" id="ARBA00022989"/>
    </source>
</evidence>
<keyword evidence="8" id="KW-0133">Cell shape</keyword>
<dbReference type="GO" id="GO:0015648">
    <property type="term" value="F:lipid-linked peptidoglycan transporter activity"/>
    <property type="evidence" value="ECO:0007669"/>
    <property type="project" value="TreeGrafter"/>
</dbReference>
<keyword evidence="4" id="KW-0132">Cell division</keyword>
<evidence type="ECO:0000256" key="21">
    <source>
        <dbReference type="ARBA" id="ARBA00049966"/>
    </source>
</evidence>
<evidence type="ECO:0000256" key="6">
    <source>
        <dbReference type="ARBA" id="ARBA00022679"/>
    </source>
</evidence>
<dbReference type="GO" id="GO:0008955">
    <property type="term" value="F:peptidoglycan glycosyltransferase activity"/>
    <property type="evidence" value="ECO:0007669"/>
    <property type="project" value="UniProtKB-EC"/>
</dbReference>
<dbReference type="PANTHER" id="PTHR30474">
    <property type="entry name" value="CELL CYCLE PROTEIN"/>
    <property type="match status" value="1"/>
</dbReference>
<comment type="caution">
    <text evidence="24">The sequence shown here is derived from an EMBL/GenBank/DDBJ whole genome shotgun (WGS) entry which is preliminary data.</text>
</comment>
<dbReference type="NCBIfam" id="TIGR02614">
    <property type="entry name" value="ftsW"/>
    <property type="match status" value="1"/>
</dbReference>
<feature type="transmembrane region" description="Helical" evidence="23">
    <location>
        <begin position="195"/>
        <end position="219"/>
    </location>
</feature>
<evidence type="ECO:0000256" key="11">
    <source>
        <dbReference type="ARBA" id="ARBA00023136"/>
    </source>
</evidence>
<feature type="transmembrane region" description="Helical" evidence="23">
    <location>
        <begin position="231"/>
        <end position="250"/>
    </location>
</feature>
<organism evidence="24 25">
    <name type="scientific">Kocuria tytonicola</name>
    <dbReference type="NCBI Taxonomy" id="2055946"/>
    <lineage>
        <taxon>Bacteria</taxon>
        <taxon>Bacillati</taxon>
        <taxon>Actinomycetota</taxon>
        <taxon>Actinomycetes</taxon>
        <taxon>Micrococcales</taxon>
        <taxon>Micrococcaceae</taxon>
        <taxon>Kocuria</taxon>
    </lineage>
</organism>
<evidence type="ECO:0000256" key="2">
    <source>
        <dbReference type="ARBA" id="ARBA00004752"/>
    </source>
</evidence>
<proteinExistence type="inferred from homology"/>
<evidence type="ECO:0000256" key="18">
    <source>
        <dbReference type="ARBA" id="ARBA00041418"/>
    </source>
</evidence>
<evidence type="ECO:0000256" key="4">
    <source>
        <dbReference type="ARBA" id="ARBA00022618"/>
    </source>
</evidence>
<dbReference type="GO" id="GO:0008360">
    <property type="term" value="P:regulation of cell shape"/>
    <property type="evidence" value="ECO:0007669"/>
    <property type="project" value="UniProtKB-KW"/>
</dbReference>
<name>A0A3L9KWR2_9MICC</name>
<feature type="transmembrane region" description="Helical" evidence="23">
    <location>
        <begin position="352"/>
        <end position="377"/>
    </location>
</feature>
<evidence type="ECO:0000256" key="17">
    <source>
        <dbReference type="ARBA" id="ARBA00041185"/>
    </source>
</evidence>
<dbReference type="PANTHER" id="PTHR30474:SF2">
    <property type="entry name" value="PEPTIDOGLYCAN GLYCOSYLTRANSFERASE FTSW-RELATED"/>
    <property type="match status" value="1"/>
</dbReference>
<comment type="catalytic activity">
    <reaction evidence="20">
        <text>[GlcNAc-(1-&gt;4)-Mur2Ac(oyl-L-Ala-gamma-D-Glu-L-Lys-D-Ala-D-Ala)](n)-di-trans,octa-cis-undecaprenyl diphosphate + beta-D-GlcNAc-(1-&gt;4)-Mur2Ac(oyl-L-Ala-gamma-D-Glu-L-Lys-D-Ala-D-Ala)-di-trans,octa-cis-undecaprenyl diphosphate = [GlcNAc-(1-&gt;4)-Mur2Ac(oyl-L-Ala-gamma-D-Glu-L-Lys-D-Ala-D-Ala)](n+1)-di-trans,octa-cis-undecaprenyl diphosphate + di-trans,octa-cis-undecaprenyl diphosphate + H(+)</text>
        <dbReference type="Rhea" id="RHEA:23708"/>
        <dbReference type="Rhea" id="RHEA-COMP:9602"/>
        <dbReference type="Rhea" id="RHEA-COMP:9603"/>
        <dbReference type="ChEBI" id="CHEBI:15378"/>
        <dbReference type="ChEBI" id="CHEBI:58405"/>
        <dbReference type="ChEBI" id="CHEBI:60033"/>
        <dbReference type="ChEBI" id="CHEBI:78435"/>
        <dbReference type="EC" id="2.4.99.28"/>
    </reaction>
</comment>
<evidence type="ECO:0000256" key="9">
    <source>
        <dbReference type="ARBA" id="ARBA00022984"/>
    </source>
</evidence>
<feature type="transmembrane region" description="Helical" evidence="23">
    <location>
        <begin position="53"/>
        <end position="77"/>
    </location>
</feature>
<dbReference type="GO" id="GO:0009252">
    <property type="term" value="P:peptidoglycan biosynthetic process"/>
    <property type="evidence" value="ECO:0007669"/>
    <property type="project" value="UniProtKB-KW"/>
</dbReference>
<evidence type="ECO:0000256" key="22">
    <source>
        <dbReference type="SAM" id="MobiDB-lite"/>
    </source>
</evidence>
<evidence type="ECO:0000256" key="15">
    <source>
        <dbReference type="ARBA" id="ARBA00033270"/>
    </source>
</evidence>
<evidence type="ECO:0000256" key="20">
    <source>
        <dbReference type="ARBA" id="ARBA00049902"/>
    </source>
</evidence>
<evidence type="ECO:0000256" key="7">
    <source>
        <dbReference type="ARBA" id="ARBA00022692"/>
    </source>
</evidence>
<dbReference type="InterPro" id="IPR013437">
    <property type="entry name" value="FtsW"/>
</dbReference>
<dbReference type="RefSeq" id="WP_121865243.1">
    <property type="nucleotide sequence ID" value="NZ_RDEX01000004.1"/>
</dbReference>
<keyword evidence="25" id="KW-1185">Reference proteome</keyword>
<dbReference type="GO" id="GO:0005886">
    <property type="term" value="C:plasma membrane"/>
    <property type="evidence" value="ECO:0007669"/>
    <property type="project" value="UniProtKB-SubCell"/>
</dbReference>
<dbReference type="AlphaFoldDB" id="A0A3L9KWR2"/>
<feature type="compositionally biased region" description="Low complexity" evidence="22">
    <location>
        <begin position="1"/>
        <end position="26"/>
    </location>
</feature>